<name>A0A917FRK0_9BACL</name>
<reference evidence="1" key="2">
    <citation type="submission" date="2020-09" db="EMBL/GenBank/DDBJ databases">
        <authorList>
            <person name="Sun Q."/>
            <person name="Zhou Y."/>
        </authorList>
    </citation>
    <scope>NUCLEOTIDE SEQUENCE</scope>
    <source>
        <strain evidence="1">CGMCC 1.12987</strain>
    </source>
</reference>
<dbReference type="AlphaFoldDB" id="A0A917FRK0"/>
<dbReference type="RefSeq" id="WP_188530772.1">
    <property type="nucleotide sequence ID" value="NZ_BMGR01000005.1"/>
</dbReference>
<evidence type="ECO:0000313" key="2">
    <source>
        <dbReference type="Proteomes" id="UP000644756"/>
    </source>
</evidence>
<gene>
    <name evidence="1" type="ORF">GCM10010916_18470</name>
</gene>
<evidence type="ECO:0008006" key="3">
    <source>
        <dbReference type="Google" id="ProtNLM"/>
    </source>
</evidence>
<organism evidence="1 2">
    <name type="scientific">Paenibacillus abyssi</name>
    <dbReference type="NCBI Taxonomy" id="1340531"/>
    <lineage>
        <taxon>Bacteria</taxon>
        <taxon>Bacillati</taxon>
        <taxon>Bacillota</taxon>
        <taxon>Bacilli</taxon>
        <taxon>Bacillales</taxon>
        <taxon>Paenibacillaceae</taxon>
        <taxon>Paenibacillus</taxon>
    </lineage>
</organism>
<dbReference type="InterPro" id="IPR036291">
    <property type="entry name" value="NAD(P)-bd_dom_sf"/>
</dbReference>
<dbReference type="Proteomes" id="UP000644756">
    <property type="component" value="Unassembled WGS sequence"/>
</dbReference>
<accession>A0A917FRK0</accession>
<protein>
    <recommendedName>
        <fullName evidence="3">Shikimate dehydrogenase</fullName>
    </recommendedName>
</protein>
<reference evidence="1" key="1">
    <citation type="journal article" date="2014" name="Int. J. Syst. Evol. Microbiol.">
        <title>Complete genome sequence of Corynebacterium casei LMG S-19264T (=DSM 44701T), isolated from a smear-ripened cheese.</title>
        <authorList>
            <consortium name="US DOE Joint Genome Institute (JGI-PGF)"/>
            <person name="Walter F."/>
            <person name="Albersmeier A."/>
            <person name="Kalinowski J."/>
            <person name="Ruckert C."/>
        </authorList>
    </citation>
    <scope>NUCLEOTIDE SEQUENCE</scope>
    <source>
        <strain evidence="1">CGMCC 1.12987</strain>
    </source>
</reference>
<dbReference type="Gene3D" id="3.40.50.720">
    <property type="entry name" value="NAD(P)-binding Rossmann-like Domain"/>
    <property type="match status" value="1"/>
</dbReference>
<proteinExistence type="predicted"/>
<dbReference type="SUPFAM" id="SSF51735">
    <property type="entry name" value="NAD(P)-binding Rossmann-fold domains"/>
    <property type="match status" value="1"/>
</dbReference>
<keyword evidence="2" id="KW-1185">Reference proteome</keyword>
<sequence>MILPPKASEPTMYFIGVTTTQSSIMKLFPLWARELGLKDAVIKGIDIEIHADNEKYRDCVQFIKDDPLSLGALVTTHKIDLYHAAEDIFDYLDPYAAMFDEISSISKKSGNLEGYAKDPISSGLAMESFIPDNYWNDYGGEVLIMGAGGSALAISSYLTEKKHGSNVPAKIIISNRSEQRLASAERLLSKIDTDVQFEYRLCPNASDNDGLVSGLTPYSLVINATGLGKDRPGSPLTDACEFPEHGLVWELNYRGALDFMHQAQRQMERKQLHVEDGWIYFIHGWTQVIAEVFHTEIKGDKFTALEKIAMDLRMTKS</sequence>
<comment type="caution">
    <text evidence="1">The sequence shown here is derived from an EMBL/GenBank/DDBJ whole genome shotgun (WGS) entry which is preliminary data.</text>
</comment>
<dbReference type="EMBL" id="BMGR01000005">
    <property type="protein sequence ID" value="GGG01626.1"/>
    <property type="molecule type" value="Genomic_DNA"/>
</dbReference>
<evidence type="ECO:0000313" key="1">
    <source>
        <dbReference type="EMBL" id="GGG01626.1"/>
    </source>
</evidence>